<evidence type="ECO:0000259" key="2">
    <source>
        <dbReference type="Pfam" id="PF00582"/>
    </source>
</evidence>
<dbReference type="Pfam" id="PF00582">
    <property type="entry name" value="Usp"/>
    <property type="match status" value="1"/>
</dbReference>
<dbReference type="PANTHER" id="PTHR46268">
    <property type="entry name" value="STRESS RESPONSE PROTEIN NHAX"/>
    <property type="match status" value="1"/>
</dbReference>
<organism evidence="3 4">
    <name type="scientific">Natrarchaeobius chitinivorans</name>
    <dbReference type="NCBI Taxonomy" id="1679083"/>
    <lineage>
        <taxon>Archaea</taxon>
        <taxon>Methanobacteriati</taxon>
        <taxon>Methanobacteriota</taxon>
        <taxon>Stenosarchaea group</taxon>
        <taxon>Halobacteria</taxon>
        <taxon>Halobacteriales</taxon>
        <taxon>Natrialbaceae</taxon>
        <taxon>Natrarchaeobius</taxon>
    </lineage>
</organism>
<protein>
    <submittedName>
        <fullName evidence="3">Universal stress protein</fullName>
    </submittedName>
</protein>
<evidence type="ECO:0000313" key="4">
    <source>
        <dbReference type="Proteomes" id="UP000281431"/>
    </source>
</evidence>
<keyword evidence="4" id="KW-1185">Reference proteome</keyword>
<name>A0A3N6NSQ5_NATCH</name>
<dbReference type="AlphaFoldDB" id="A0A3N6NSQ5"/>
<accession>A0A3N6NSQ5</accession>
<comment type="caution">
    <text evidence="3">The sequence shown here is derived from an EMBL/GenBank/DDBJ whole genome shotgun (WGS) entry which is preliminary data.</text>
</comment>
<evidence type="ECO:0000313" key="3">
    <source>
        <dbReference type="EMBL" id="RQH03303.1"/>
    </source>
</evidence>
<sequence length="154" mass="16642">MTDHVLVPVDDSDRSTQALEFACREYPDATITALHVVDPGDFHAAVGPEGGAMADHDEMQKRYENRAESILEDARELAAEYGCDLETEYQIGGVSGSIVEYTDISRSIVEYADEHDVDLIAIGSHGRAGASRILLGSVAETVARRSPVPVAIVR</sequence>
<evidence type="ECO:0000256" key="1">
    <source>
        <dbReference type="ARBA" id="ARBA00008791"/>
    </source>
</evidence>
<proteinExistence type="inferred from homology"/>
<dbReference type="PRINTS" id="PR01438">
    <property type="entry name" value="UNVRSLSTRESS"/>
</dbReference>
<dbReference type="SUPFAM" id="SSF52402">
    <property type="entry name" value="Adenine nucleotide alpha hydrolases-like"/>
    <property type="match status" value="1"/>
</dbReference>
<dbReference type="InterPro" id="IPR006015">
    <property type="entry name" value="Universal_stress_UspA"/>
</dbReference>
<dbReference type="CDD" id="cd00293">
    <property type="entry name" value="USP-like"/>
    <property type="match status" value="1"/>
</dbReference>
<dbReference type="PANTHER" id="PTHR46268:SF24">
    <property type="entry name" value="UNIVERSAL STRESS PROTEIN"/>
    <property type="match status" value="1"/>
</dbReference>
<comment type="similarity">
    <text evidence="1">Belongs to the universal stress protein A family.</text>
</comment>
<dbReference type="OrthoDB" id="105697at2157"/>
<dbReference type="InterPro" id="IPR006016">
    <property type="entry name" value="UspA"/>
</dbReference>
<reference evidence="3 4" key="1">
    <citation type="submission" date="2018-10" db="EMBL/GenBank/DDBJ databases">
        <title>Natrarchaeobius chitinivorans gen. nov., sp. nov., and Natrarchaeobius haloalkaliphilus sp. nov., alkaliphilic, chitin-utilizing haloarchaea from hypersaline alkaline lakes.</title>
        <authorList>
            <person name="Sorokin D.Y."/>
            <person name="Elcheninov A.G."/>
            <person name="Kostrikina N.A."/>
            <person name="Bale N.J."/>
            <person name="Sinninghe Damste J.S."/>
            <person name="Khijniak T.V."/>
            <person name="Kublanov I.V."/>
            <person name="Toshchakov S.V."/>
        </authorList>
    </citation>
    <scope>NUCLEOTIDE SEQUENCE [LARGE SCALE GENOMIC DNA]</scope>
    <source>
        <strain evidence="3 4">AArcht7</strain>
    </source>
</reference>
<dbReference type="InterPro" id="IPR014729">
    <property type="entry name" value="Rossmann-like_a/b/a_fold"/>
</dbReference>
<dbReference type="Proteomes" id="UP000281431">
    <property type="component" value="Unassembled WGS sequence"/>
</dbReference>
<gene>
    <name evidence="3" type="ORF">EA472_01605</name>
</gene>
<feature type="domain" description="UspA" evidence="2">
    <location>
        <begin position="1"/>
        <end position="154"/>
    </location>
</feature>
<dbReference type="Gene3D" id="3.40.50.620">
    <property type="entry name" value="HUPs"/>
    <property type="match status" value="1"/>
</dbReference>
<dbReference type="EMBL" id="REFZ01000001">
    <property type="protein sequence ID" value="RQH03303.1"/>
    <property type="molecule type" value="Genomic_DNA"/>
</dbReference>